<organism evidence="2 3">
    <name type="scientific">Paenibacillus lentus</name>
    <dbReference type="NCBI Taxonomy" id="1338368"/>
    <lineage>
        <taxon>Bacteria</taxon>
        <taxon>Bacillati</taxon>
        <taxon>Bacillota</taxon>
        <taxon>Bacilli</taxon>
        <taxon>Bacillales</taxon>
        <taxon>Paenibacillaceae</taxon>
        <taxon>Paenibacillus</taxon>
    </lineage>
</organism>
<proteinExistence type="predicted"/>
<gene>
    <name evidence="2" type="ORF">EIM92_11975</name>
</gene>
<keyword evidence="1" id="KW-1133">Transmembrane helix</keyword>
<evidence type="ECO:0000256" key="1">
    <source>
        <dbReference type="SAM" id="Phobius"/>
    </source>
</evidence>
<keyword evidence="1" id="KW-0812">Transmembrane</keyword>
<accession>A0A3Q8SBF6</accession>
<dbReference type="EMBL" id="CP034248">
    <property type="protein sequence ID" value="AZK46779.1"/>
    <property type="molecule type" value="Genomic_DNA"/>
</dbReference>
<dbReference type="KEGG" id="plen:EIM92_11975"/>
<dbReference type="Proteomes" id="UP000273145">
    <property type="component" value="Chromosome"/>
</dbReference>
<evidence type="ECO:0000313" key="3">
    <source>
        <dbReference type="Proteomes" id="UP000273145"/>
    </source>
</evidence>
<dbReference type="AlphaFoldDB" id="A0A3Q8SBF6"/>
<keyword evidence="1" id="KW-0472">Membrane</keyword>
<evidence type="ECO:0000313" key="2">
    <source>
        <dbReference type="EMBL" id="AZK46779.1"/>
    </source>
</evidence>
<feature type="transmembrane region" description="Helical" evidence="1">
    <location>
        <begin position="49"/>
        <end position="70"/>
    </location>
</feature>
<protein>
    <recommendedName>
        <fullName evidence="4">DUF3953 domain-containing protein</fullName>
    </recommendedName>
</protein>
<sequence>MKSVVNVGLRAIALVLGIVFPSVTSIWKIIILVTFIAFRVMDIENDKKLMGVTSLFFIGMIASFTFKLFLP</sequence>
<evidence type="ECO:0008006" key="4">
    <source>
        <dbReference type="Google" id="ProtNLM"/>
    </source>
</evidence>
<name>A0A3Q8SBF6_9BACL</name>
<reference evidence="2 3" key="1">
    <citation type="submission" date="2018-11" db="EMBL/GenBank/DDBJ databases">
        <title>Genome sequencing of Paenibacillus lentus DSM25539(T).</title>
        <authorList>
            <person name="Kook J.-K."/>
            <person name="Park S.-N."/>
            <person name="Lim Y.K."/>
        </authorList>
    </citation>
    <scope>NUCLEOTIDE SEQUENCE [LARGE SCALE GENOMIC DNA]</scope>
    <source>
        <strain evidence="2 3">DSM 25539</strain>
    </source>
</reference>
<dbReference type="RefSeq" id="WP_125082825.1">
    <property type="nucleotide sequence ID" value="NZ_CP034248.1"/>
</dbReference>
<feature type="transmembrane region" description="Helical" evidence="1">
    <location>
        <begin position="12"/>
        <end position="37"/>
    </location>
</feature>
<keyword evidence="3" id="KW-1185">Reference proteome</keyword>